<dbReference type="EMBL" id="JAMYWD010000002">
    <property type="protein sequence ID" value="KAJ4978381.1"/>
    <property type="molecule type" value="Genomic_DNA"/>
</dbReference>
<organism evidence="1 2">
    <name type="scientific">Protea cynaroides</name>
    <dbReference type="NCBI Taxonomy" id="273540"/>
    <lineage>
        <taxon>Eukaryota</taxon>
        <taxon>Viridiplantae</taxon>
        <taxon>Streptophyta</taxon>
        <taxon>Embryophyta</taxon>
        <taxon>Tracheophyta</taxon>
        <taxon>Spermatophyta</taxon>
        <taxon>Magnoliopsida</taxon>
        <taxon>Proteales</taxon>
        <taxon>Proteaceae</taxon>
        <taxon>Protea</taxon>
    </lineage>
</organism>
<evidence type="ECO:0000313" key="1">
    <source>
        <dbReference type="EMBL" id="KAJ4978381.1"/>
    </source>
</evidence>
<accession>A0A9Q0KY33</accession>
<sequence>MPNASNESFGREDLVVQEKVSLVGTKAIGIPPKLLLRTSLGGFKDLVALKQVVIKDQGDHWCRGKSSGGKMEMYMEIVQLSGRVGMHLEGIHHQDGIIGKTH</sequence>
<keyword evidence="2" id="KW-1185">Reference proteome</keyword>
<name>A0A9Q0KY33_9MAGN</name>
<proteinExistence type="predicted"/>
<comment type="caution">
    <text evidence="1">The sequence shown here is derived from an EMBL/GenBank/DDBJ whole genome shotgun (WGS) entry which is preliminary data.</text>
</comment>
<reference evidence="1" key="1">
    <citation type="journal article" date="2023" name="Plant J.">
        <title>The genome of the king protea, Protea cynaroides.</title>
        <authorList>
            <person name="Chang J."/>
            <person name="Duong T.A."/>
            <person name="Schoeman C."/>
            <person name="Ma X."/>
            <person name="Roodt D."/>
            <person name="Barker N."/>
            <person name="Li Z."/>
            <person name="Van de Peer Y."/>
            <person name="Mizrachi E."/>
        </authorList>
    </citation>
    <scope>NUCLEOTIDE SEQUENCE</scope>
    <source>
        <tissue evidence="1">Young leaves</tissue>
    </source>
</reference>
<gene>
    <name evidence="1" type="ORF">NE237_009161</name>
</gene>
<dbReference type="Proteomes" id="UP001141806">
    <property type="component" value="Unassembled WGS sequence"/>
</dbReference>
<dbReference type="AlphaFoldDB" id="A0A9Q0KY33"/>
<protein>
    <submittedName>
        <fullName evidence="1">Uncharacterized protein</fullName>
    </submittedName>
</protein>
<evidence type="ECO:0000313" key="2">
    <source>
        <dbReference type="Proteomes" id="UP001141806"/>
    </source>
</evidence>